<dbReference type="EMBL" id="MU006786">
    <property type="protein sequence ID" value="KAF2639526.1"/>
    <property type="molecule type" value="Genomic_DNA"/>
</dbReference>
<evidence type="ECO:0000256" key="2">
    <source>
        <dbReference type="SAM" id="Phobius"/>
    </source>
</evidence>
<dbReference type="AlphaFoldDB" id="A0A6A6RVG3"/>
<proteinExistence type="predicted"/>
<evidence type="ECO:0000256" key="1">
    <source>
        <dbReference type="SAM" id="MobiDB-lite"/>
    </source>
</evidence>
<keyword evidence="2" id="KW-0472">Membrane</keyword>
<keyword evidence="2" id="KW-0812">Transmembrane</keyword>
<evidence type="ECO:0000313" key="4">
    <source>
        <dbReference type="Proteomes" id="UP000799753"/>
    </source>
</evidence>
<dbReference type="Proteomes" id="UP000799753">
    <property type="component" value="Unassembled WGS sequence"/>
</dbReference>
<accession>A0A6A6RVG3</accession>
<keyword evidence="2" id="KW-1133">Transmembrane helix</keyword>
<organism evidence="3 4">
    <name type="scientific">Massarina eburnea CBS 473.64</name>
    <dbReference type="NCBI Taxonomy" id="1395130"/>
    <lineage>
        <taxon>Eukaryota</taxon>
        <taxon>Fungi</taxon>
        <taxon>Dikarya</taxon>
        <taxon>Ascomycota</taxon>
        <taxon>Pezizomycotina</taxon>
        <taxon>Dothideomycetes</taxon>
        <taxon>Pleosporomycetidae</taxon>
        <taxon>Pleosporales</taxon>
        <taxon>Massarineae</taxon>
        <taxon>Massarinaceae</taxon>
        <taxon>Massarina</taxon>
    </lineage>
</organism>
<reference evidence="3" key="1">
    <citation type="journal article" date="2020" name="Stud. Mycol.">
        <title>101 Dothideomycetes genomes: a test case for predicting lifestyles and emergence of pathogens.</title>
        <authorList>
            <person name="Haridas S."/>
            <person name="Albert R."/>
            <person name="Binder M."/>
            <person name="Bloem J."/>
            <person name="Labutti K."/>
            <person name="Salamov A."/>
            <person name="Andreopoulos B."/>
            <person name="Baker S."/>
            <person name="Barry K."/>
            <person name="Bills G."/>
            <person name="Bluhm B."/>
            <person name="Cannon C."/>
            <person name="Castanera R."/>
            <person name="Culley D."/>
            <person name="Daum C."/>
            <person name="Ezra D."/>
            <person name="Gonzalez J."/>
            <person name="Henrissat B."/>
            <person name="Kuo A."/>
            <person name="Liang C."/>
            <person name="Lipzen A."/>
            <person name="Lutzoni F."/>
            <person name="Magnuson J."/>
            <person name="Mondo S."/>
            <person name="Nolan M."/>
            <person name="Ohm R."/>
            <person name="Pangilinan J."/>
            <person name="Park H.-J."/>
            <person name="Ramirez L."/>
            <person name="Alfaro M."/>
            <person name="Sun H."/>
            <person name="Tritt A."/>
            <person name="Yoshinaga Y."/>
            <person name="Zwiers L.-H."/>
            <person name="Turgeon B."/>
            <person name="Goodwin S."/>
            <person name="Spatafora J."/>
            <person name="Crous P."/>
            <person name="Grigoriev I."/>
        </authorList>
    </citation>
    <scope>NUCLEOTIDE SEQUENCE</scope>
    <source>
        <strain evidence="3">CBS 473.64</strain>
    </source>
</reference>
<evidence type="ECO:0000313" key="3">
    <source>
        <dbReference type="EMBL" id="KAF2639526.1"/>
    </source>
</evidence>
<protein>
    <submittedName>
        <fullName evidence="3">Uncharacterized protein</fullName>
    </submittedName>
</protein>
<feature type="region of interest" description="Disordered" evidence="1">
    <location>
        <begin position="86"/>
        <end position="195"/>
    </location>
</feature>
<keyword evidence="4" id="KW-1185">Reference proteome</keyword>
<feature type="transmembrane region" description="Helical" evidence="2">
    <location>
        <begin position="15"/>
        <end position="35"/>
    </location>
</feature>
<sequence>MADKNSFQPAITSPLISLPKAFLGTLTVIFIIMALRDAHITMRGQAQNGGEDLWDASVTLGQKAQYTKASIEAPAHQSAWKEASIAPAAKNARKESSVAPASKNARKESNVAPPVQQKKNRKEASMAPAVQKNNRKESSVALGGQKAAQKESSVGPAGKKTPAIDGGAARGRKTPAIDAGVEGVEPEVGPWLGEL</sequence>
<gene>
    <name evidence="3" type="ORF">P280DRAFT_470172</name>
</gene>
<name>A0A6A6RVG3_9PLEO</name>